<protein>
    <recommendedName>
        <fullName evidence="8">Ribonuclease R</fullName>
        <shortName evidence="8">RNase R</shortName>
        <ecNumber evidence="8">3.1.13.1</ecNumber>
    </recommendedName>
</protein>
<feature type="compositionally biased region" description="Low complexity" evidence="9">
    <location>
        <begin position="772"/>
        <end position="790"/>
    </location>
</feature>
<accession>A0A212U074</accession>
<dbReference type="SMART" id="SM00316">
    <property type="entry name" value="S1"/>
    <property type="match status" value="2"/>
</dbReference>
<evidence type="ECO:0000256" key="5">
    <source>
        <dbReference type="ARBA" id="ARBA00022801"/>
    </source>
</evidence>
<dbReference type="SMART" id="SM00357">
    <property type="entry name" value="CSP"/>
    <property type="match status" value="2"/>
</dbReference>
<keyword evidence="12" id="KW-1185">Reference proteome</keyword>
<evidence type="ECO:0000256" key="7">
    <source>
        <dbReference type="ARBA" id="ARBA00022884"/>
    </source>
</evidence>
<feature type="region of interest" description="Disordered" evidence="9">
    <location>
        <begin position="714"/>
        <end position="815"/>
    </location>
</feature>
<evidence type="ECO:0000313" key="12">
    <source>
        <dbReference type="Proteomes" id="UP000197215"/>
    </source>
</evidence>
<comment type="similarity">
    <text evidence="8">Belongs to the RNR ribonuclease family. RNase R subfamily.</text>
</comment>
<dbReference type="NCBIfam" id="TIGR02063">
    <property type="entry name" value="RNase_R"/>
    <property type="match status" value="1"/>
</dbReference>
<dbReference type="Pfam" id="PF17876">
    <property type="entry name" value="CSD2"/>
    <property type="match status" value="1"/>
</dbReference>
<dbReference type="GO" id="GO:0006402">
    <property type="term" value="P:mRNA catabolic process"/>
    <property type="evidence" value="ECO:0007669"/>
    <property type="project" value="TreeGrafter"/>
</dbReference>
<organism evidence="11 12">
    <name type="scientific">Polynucleobacter victoriensis</name>
    <dbReference type="NCBI Taxonomy" id="2049319"/>
    <lineage>
        <taxon>Bacteria</taxon>
        <taxon>Pseudomonadati</taxon>
        <taxon>Pseudomonadota</taxon>
        <taxon>Betaproteobacteria</taxon>
        <taxon>Burkholderiales</taxon>
        <taxon>Burkholderiaceae</taxon>
        <taxon>Polynucleobacter</taxon>
    </lineage>
</organism>
<gene>
    <name evidence="8" type="primary">rnr</name>
    <name evidence="11" type="ORF">SAMN06295916_1336</name>
</gene>
<feature type="region of interest" description="Disordered" evidence="9">
    <location>
        <begin position="554"/>
        <end position="576"/>
    </location>
</feature>
<evidence type="ECO:0000313" key="11">
    <source>
        <dbReference type="EMBL" id="SNC71657.1"/>
    </source>
</evidence>
<proteinExistence type="inferred from homology"/>
<dbReference type="Pfam" id="PF00773">
    <property type="entry name" value="RNB"/>
    <property type="match status" value="1"/>
</dbReference>
<dbReference type="HAMAP" id="MF_01895">
    <property type="entry name" value="RNase_R"/>
    <property type="match status" value="1"/>
</dbReference>
<reference evidence="12" key="1">
    <citation type="submission" date="2017-06" db="EMBL/GenBank/DDBJ databases">
        <authorList>
            <person name="Varghese N."/>
            <person name="Submissions S."/>
        </authorList>
    </citation>
    <scope>NUCLEOTIDE SEQUENCE [LARGE SCALE GENOMIC DNA]</scope>
    <source>
        <strain evidence="12">MWH-VicM1</strain>
    </source>
</reference>
<evidence type="ECO:0000259" key="10">
    <source>
        <dbReference type="PROSITE" id="PS50126"/>
    </source>
</evidence>
<dbReference type="SUPFAM" id="SSF50249">
    <property type="entry name" value="Nucleic acid-binding proteins"/>
    <property type="match status" value="3"/>
</dbReference>
<dbReference type="InterPro" id="IPR004476">
    <property type="entry name" value="RNase_II/RNase_R"/>
</dbReference>
<keyword evidence="7 8" id="KW-0694">RNA-binding</keyword>
<dbReference type="InterPro" id="IPR040476">
    <property type="entry name" value="CSD2"/>
</dbReference>
<dbReference type="EC" id="3.1.13.1" evidence="8"/>
<dbReference type="NCBIfam" id="TIGR00358">
    <property type="entry name" value="3_prime_RNase"/>
    <property type="match status" value="1"/>
</dbReference>
<sequence length="815" mass="89625">MTKKSTKGTLALSEAKARKLPEKQGTVQGHRDGFGFVIPDDGGEDIFLNEREMSRVMHHDKVIVRVSGVDRRGRPEGQISEVILHANQFVIGRLLNENGVLICAPEDKRIGHDILIPPKGQGNAKLGQVVSVEIIDYPDSYRQAVGRVVEVLGEIDDPGMEIEIAVRKYGVPHLFSPAASKEADALPNEIREEDLEGRIDLRDIPLVTIDGEDARDFDDAVYCEPVAWGKAKAWRLIVAIADVSHYVKPGHPLDSDAISRATSVYFPRRVIPMLPEKISNGLCSLKPEVDRLCMVCDAVIDMDGQVQAYQFYPAVMHSAQRFTYNTVWEILSNSNGPEAARFKHLKKNLDRLYSLYKVLRAARDKRGAIDFETTETQIISNALGKIERIEPRVRNEAHRVIEECMLAANVCAADFLDKNGHASLFRVHAEPSAEKLMTLKQVLRTAGLNLGGAEKPRPKDFAKLIEEIKPRPDASMLQSVVLRSMQQAVYQPDNYGHFGLAYPAYAHFTSPIRRYPDLLVHRAIKAILAKKTYSPNIPADVVLNLAMPKSGPGRVNAANAKKSHEEAKAKPAAKTARGAKAKQEASTAMAAWAQLGVHCSSNERRADEASRDVEAWLKCYYMRDHLGQEYSGTITGVATFGLFVQLESLFVEGMIHISELGGDYYQYDEARQELRGERTGIRYRLTDRVHVLVSRVDLDARRIEFSLVKPNGDRNGVAGVGVSDRFSPMENGRSNKPNRGASAKKSSGKARSSSSGSTAGGSRSTQGGGVLSAPSKSASGRGAKKTAAAKAGRKPKKSSNAKSKGHELSIRKGRR</sequence>
<dbReference type="InterPro" id="IPR013223">
    <property type="entry name" value="RNase_B_OB_dom"/>
</dbReference>
<comment type="function">
    <text evidence="8">3'-5' exoribonuclease that releases 5'-nucleoside monophosphates and is involved in maturation of structured RNAs.</text>
</comment>
<dbReference type="PANTHER" id="PTHR23355">
    <property type="entry name" value="RIBONUCLEASE"/>
    <property type="match status" value="1"/>
</dbReference>
<dbReference type="SMART" id="SM00955">
    <property type="entry name" value="RNB"/>
    <property type="match status" value="1"/>
</dbReference>
<dbReference type="GO" id="GO:0003723">
    <property type="term" value="F:RNA binding"/>
    <property type="evidence" value="ECO:0007669"/>
    <property type="project" value="UniProtKB-UniRule"/>
</dbReference>
<feature type="compositionally biased region" description="Basic and acidic residues" evidence="9">
    <location>
        <begin position="804"/>
        <end position="815"/>
    </location>
</feature>
<dbReference type="AlphaFoldDB" id="A0A212U074"/>
<dbReference type="PROSITE" id="PS50126">
    <property type="entry name" value="S1"/>
    <property type="match status" value="1"/>
</dbReference>
<dbReference type="InterPro" id="IPR012340">
    <property type="entry name" value="NA-bd_OB-fold"/>
</dbReference>
<dbReference type="RefSeq" id="WP_088813281.1">
    <property type="nucleotide sequence ID" value="NZ_FYEX01000002.1"/>
</dbReference>
<evidence type="ECO:0000256" key="2">
    <source>
        <dbReference type="ARBA" id="ARBA00004496"/>
    </source>
</evidence>
<dbReference type="CDD" id="cd04471">
    <property type="entry name" value="S1_RNase_R"/>
    <property type="match status" value="1"/>
</dbReference>
<feature type="compositionally biased region" description="Low complexity" evidence="9">
    <location>
        <begin position="739"/>
        <end position="765"/>
    </location>
</feature>
<keyword evidence="3 8" id="KW-0963">Cytoplasm</keyword>
<dbReference type="InterPro" id="IPR011129">
    <property type="entry name" value="CSD"/>
</dbReference>
<evidence type="ECO:0000256" key="6">
    <source>
        <dbReference type="ARBA" id="ARBA00022839"/>
    </source>
</evidence>
<dbReference type="InterPro" id="IPR003029">
    <property type="entry name" value="S1_domain"/>
</dbReference>
<dbReference type="GO" id="GO:0005829">
    <property type="term" value="C:cytosol"/>
    <property type="evidence" value="ECO:0007669"/>
    <property type="project" value="UniProtKB-ARBA"/>
</dbReference>
<evidence type="ECO:0000256" key="4">
    <source>
        <dbReference type="ARBA" id="ARBA00022722"/>
    </source>
</evidence>
<dbReference type="EMBL" id="FYEX01000002">
    <property type="protein sequence ID" value="SNC71657.1"/>
    <property type="molecule type" value="Genomic_DNA"/>
</dbReference>
<comment type="catalytic activity">
    <reaction evidence="1 8">
        <text>Exonucleolytic cleavage in the 3'- to 5'-direction to yield nucleoside 5'-phosphates.</text>
        <dbReference type="EC" id="3.1.13.1"/>
    </reaction>
</comment>
<dbReference type="InterPro" id="IPR022966">
    <property type="entry name" value="RNase_II/R_CS"/>
</dbReference>
<dbReference type="InterPro" id="IPR001900">
    <property type="entry name" value="RNase_II/R"/>
</dbReference>
<dbReference type="Proteomes" id="UP000197215">
    <property type="component" value="Unassembled WGS sequence"/>
</dbReference>
<name>A0A212U074_9BURK</name>
<dbReference type="OrthoDB" id="9764149at2"/>
<keyword evidence="4 8" id="KW-0540">Nuclease</keyword>
<evidence type="ECO:0000256" key="9">
    <source>
        <dbReference type="SAM" id="MobiDB-lite"/>
    </source>
</evidence>
<dbReference type="PROSITE" id="PS01175">
    <property type="entry name" value="RIBONUCLEASE_II"/>
    <property type="match status" value="1"/>
</dbReference>
<keyword evidence="5 8" id="KW-0378">Hydrolase</keyword>
<feature type="domain" description="S1 motif" evidence="10">
    <location>
        <begin position="627"/>
        <end position="708"/>
    </location>
</feature>
<evidence type="ECO:0000256" key="3">
    <source>
        <dbReference type="ARBA" id="ARBA00022490"/>
    </source>
</evidence>
<keyword evidence="6 8" id="KW-0269">Exonuclease</keyword>
<evidence type="ECO:0000256" key="8">
    <source>
        <dbReference type="HAMAP-Rule" id="MF_01895"/>
    </source>
</evidence>
<dbReference type="Gene3D" id="2.40.50.140">
    <property type="entry name" value="Nucleic acid-binding proteins"/>
    <property type="match status" value="2"/>
</dbReference>
<dbReference type="InterPro" id="IPR050180">
    <property type="entry name" value="RNR_Ribonuclease"/>
</dbReference>
<dbReference type="Pfam" id="PF08206">
    <property type="entry name" value="OB_RNB"/>
    <property type="match status" value="1"/>
</dbReference>
<dbReference type="PANTHER" id="PTHR23355:SF9">
    <property type="entry name" value="DIS3-LIKE EXONUCLEASE 2"/>
    <property type="match status" value="1"/>
</dbReference>
<dbReference type="Pfam" id="PF00575">
    <property type="entry name" value="S1"/>
    <property type="match status" value="1"/>
</dbReference>
<dbReference type="GO" id="GO:0008859">
    <property type="term" value="F:exoribonuclease II activity"/>
    <property type="evidence" value="ECO:0007669"/>
    <property type="project" value="UniProtKB-UniRule"/>
</dbReference>
<dbReference type="InterPro" id="IPR011805">
    <property type="entry name" value="RNase_R"/>
</dbReference>
<evidence type="ECO:0000256" key="1">
    <source>
        <dbReference type="ARBA" id="ARBA00001849"/>
    </source>
</evidence>
<comment type="subcellular location">
    <subcellularLocation>
        <location evidence="2 8">Cytoplasm</location>
    </subcellularLocation>
</comment>